<name>A0ABX2T666_9PROT</name>
<protein>
    <submittedName>
        <fullName evidence="1">Uncharacterized protein</fullName>
    </submittedName>
</protein>
<evidence type="ECO:0000313" key="1">
    <source>
        <dbReference type="EMBL" id="NYZ18771.1"/>
    </source>
</evidence>
<organism evidence="1 2">
    <name type="scientific">Azospirillum oleiclasticum</name>
    <dbReference type="NCBI Taxonomy" id="2735135"/>
    <lineage>
        <taxon>Bacteria</taxon>
        <taxon>Pseudomonadati</taxon>
        <taxon>Pseudomonadota</taxon>
        <taxon>Alphaproteobacteria</taxon>
        <taxon>Rhodospirillales</taxon>
        <taxon>Azospirillaceae</taxon>
        <taxon>Azospirillum</taxon>
    </lineage>
</organism>
<accession>A0ABX2T666</accession>
<keyword evidence="2" id="KW-1185">Reference proteome</keyword>
<proteinExistence type="predicted"/>
<dbReference type="Proteomes" id="UP000584642">
    <property type="component" value="Unassembled WGS sequence"/>
</dbReference>
<evidence type="ECO:0000313" key="2">
    <source>
        <dbReference type="Proteomes" id="UP000584642"/>
    </source>
</evidence>
<gene>
    <name evidence="1" type="ORF">HND93_03535</name>
</gene>
<comment type="caution">
    <text evidence="1">The sequence shown here is derived from an EMBL/GenBank/DDBJ whole genome shotgun (WGS) entry which is preliminary data.</text>
</comment>
<dbReference type="EMBL" id="JABFDB010000001">
    <property type="protein sequence ID" value="NYZ18771.1"/>
    <property type="molecule type" value="Genomic_DNA"/>
</dbReference>
<reference evidence="1 2" key="1">
    <citation type="submission" date="2020-05" db="EMBL/GenBank/DDBJ databases">
        <title>Azospirillum oleiclasticum sp. nov, a nitrogen-fixing and heavy crude oil-emulsifying bacterium isolated from the crude oil of Yumen Oilfield.</title>
        <authorList>
            <person name="Wu D."/>
            <person name="Cai M."/>
            <person name="Zhang X."/>
        </authorList>
    </citation>
    <scope>NUCLEOTIDE SEQUENCE [LARGE SCALE GENOMIC DNA]</scope>
    <source>
        <strain evidence="1 2">ROY-1-1-2</strain>
    </source>
</reference>
<sequence length="164" mass="18955">METDIREYVLGAYLKPEEGCDVVDYNVRPPGGGLEGLGELDVVGYDFRNGRAFLCEVTTHIKGLQIGTYESTVRKITEKHARQRAYAASHLQRFDEIRFQFWSPRVPKGYLTERLSRIDGLELVINGQYRECVERLRLRAKVETQDAVNPFFRVLQILEAMQKE</sequence>